<evidence type="ECO:0000313" key="3">
    <source>
        <dbReference type="Proteomes" id="UP001151760"/>
    </source>
</evidence>
<name>A0ABQ5FD74_9ASTR</name>
<reference evidence="2" key="1">
    <citation type="journal article" date="2022" name="Int. J. Mol. Sci.">
        <title>Draft Genome of Tanacetum Coccineum: Genomic Comparison of Closely Related Tanacetum-Family Plants.</title>
        <authorList>
            <person name="Yamashiro T."/>
            <person name="Shiraishi A."/>
            <person name="Nakayama K."/>
            <person name="Satake H."/>
        </authorList>
    </citation>
    <scope>NUCLEOTIDE SEQUENCE</scope>
</reference>
<evidence type="ECO:0000313" key="2">
    <source>
        <dbReference type="EMBL" id="GJT61315.1"/>
    </source>
</evidence>
<sequence length="110" mass="12811">MQDGGHLPTPKNLRKVQIQMDDELASKDVLKKNKQPKLYKKEQQWINDFIPMSDDSGKKDDSSSKQAESSKKRPRVEHDEESVKKQKLQDDAKKEKLRAYLVIVQGEHCY</sequence>
<proteinExistence type="predicted"/>
<dbReference type="EMBL" id="BQNB010017277">
    <property type="protein sequence ID" value="GJT61315.1"/>
    <property type="molecule type" value="Genomic_DNA"/>
</dbReference>
<accession>A0ABQ5FD74</accession>
<feature type="region of interest" description="Disordered" evidence="1">
    <location>
        <begin position="41"/>
        <end position="92"/>
    </location>
</feature>
<reference evidence="2" key="2">
    <citation type="submission" date="2022-01" db="EMBL/GenBank/DDBJ databases">
        <authorList>
            <person name="Yamashiro T."/>
            <person name="Shiraishi A."/>
            <person name="Satake H."/>
            <person name="Nakayama K."/>
        </authorList>
    </citation>
    <scope>NUCLEOTIDE SEQUENCE</scope>
</reference>
<feature type="compositionally biased region" description="Basic and acidic residues" evidence="1">
    <location>
        <begin position="55"/>
        <end position="92"/>
    </location>
</feature>
<organism evidence="2 3">
    <name type="scientific">Tanacetum coccineum</name>
    <dbReference type="NCBI Taxonomy" id="301880"/>
    <lineage>
        <taxon>Eukaryota</taxon>
        <taxon>Viridiplantae</taxon>
        <taxon>Streptophyta</taxon>
        <taxon>Embryophyta</taxon>
        <taxon>Tracheophyta</taxon>
        <taxon>Spermatophyta</taxon>
        <taxon>Magnoliopsida</taxon>
        <taxon>eudicotyledons</taxon>
        <taxon>Gunneridae</taxon>
        <taxon>Pentapetalae</taxon>
        <taxon>asterids</taxon>
        <taxon>campanulids</taxon>
        <taxon>Asterales</taxon>
        <taxon>Asteraceae</taxon>
        <taxon>Asteroideae</taxon>
        <taxon>Anthemideae</taxon>
        <taxon>Anthemidinae</taxon>
        <taxon>Tanacetum</taxon>
    </lineage>
</organism>
<keyword evidence="3" id="KW-1185">Reference proteome</keyword>
<dbReference type="Proteomes" id="UP001151760">
    <property type="component" value="Unassembled WGS sequence"/>
</dbReference>
<gene>
    <name evidence="2" type="ORF">Tco_1004848</name>
</gene>
<comment type="caution">
    <text evidence="2">The sequence shown here is derived from an EMBL/GenBank/DDBJ whole genome shotgun (WGS) entry which is preliminary data.</text>
</comment>
<protein>
    <submittedName>
        <fullName evidence="2">Uncharacterized protein</fullName>
    </submittedName>
</protein>
<evidence type="ECO:0000256" key="1">
    <source>
        <dbReference type="SAM" id="MobiDB-lite"/>
    </source>
</evidence>